<dbReference type="Proteomes" id="UP000238762">
    <property type="component" value="Unassembled WGS sequence"/>
</dbReference>
<organism evidence="1 2">
    <name type="scientific">Merismopedia glauca CCAP 1448/3</name>
    <dbReference type="NCBI Taxonomy" id="1296344"/>
    <lineage>
        <taxon>Bacteria</taxon>
        <taxon>Bacillati</taxon>
        <taxon>Cyanobacteriota</taxon>
        <taxon>Cyanophyceae</taxon>
        <taxon>Synechococcales</taxon>
        <taxon>Merismopediaceae</taxon>
        <taxon>Merismopedia</taxon>
    </lineage>
</organism>
<dbReference type="RefSeq" id="WP_106287488.1">
    <property type="nucleotide sequence ID" value="NZ_CAWNTC010000200.1"/>
</dbReference>
<dbReference type="InterPro" id="IPR012933">
    <property type="entry name" value="HicA_mRNA_interferase"/>
</dbReference>
<reference evidence="1 2" key="1">
    <citation type="submission" date="2018-02" db="EMBL/GenBank/DDBJ databases">
        <authorList>
            <person name="Cohen D.B."/>
            <person name="Kent A.D."/>
        </authorList>
    </citation>
    <scope>NUCLEOTIDE SEQUENCE [LARGE SCALE GENOMIC DNA]</scope>
    <source>
        <strain evidence="1 2">CCAP 1448/3</strain>
    </source>
</reference>
<comment type="caution">
    <text evidence="1">The sequence shown here is derived from an EMBL/GenBank/DDBJ whole genome shotgun (WGS) entry which is preliminary data.</text>
</comment>
<sequence length="88" mass="9972">MSQQNKILAKILLGASDANIPFAQLCHLLRNLGFEERIRGNHHIFTKEGVEEILNLQPKGSQAKAYQVKQIRTVIIKYNLGDRNDTSL</sequence>
<proteinExistence type="predicted"/>
<evidence type="ECO:0000313" key="2">
    <source>
        <dbReference type="Proteomes" id="UP000238762"/>
    </source>
</evidence>
<dbReference type="OrthoDB" id="129814at2"/>
<keyword evidence="2" id="KW-1185">Reference proteome</keyword>
<dbReference type="GO" id="GO:0003729">
    <property type="term" value="F:mRNA binding"/>
    <property type="evidence" value="ECO:0007669"/>
    <property type="project" value="InterPro"/>
</dbReference>
<dbReference type="EMBL" id="PVWJ01000015">
    <property type="protein sequence ID" value="PSB04256.1"/>
    <property type="molecule type" value="Genomic_DNA"/>
</dbReference>
<dbReference type="Pfam" id="PF07927">
    <property type="entry name" value="HicA_toxin"/>
    <property type="match status" value="1"/>
</dbReference>
<reference evidence="1 2" key="2">
    <citation type="submission" date="2018-03" db="EMBL/GenBank/DDBJ databases">
        <title>The ancient ancestry and fast evolution of plastids.</title>
        <authorList>
            <person name="Moore K.R."/>
            <person name="Magnabosco C."/>
            <person name="Momper L."/>
            <person name="Gold D.A."/>
            <person name="Bosak T."/>
            <person name="Fournier G.P."/>
        </authorList>
    </citation>
    <scope>NUCLEOTIDE SEQUENCE [LARGE SCALE GENOMIC DNA]</scope>
    <source>
        <strain evidence="1 2">CCAP 1448/3</strain>
    </source>
</reference>
<dbReference type="SUPFAM" id="SSF54786">
    <property type="entry name" value="YcfA/nrd intein domain"/>
    <property type="match status" value="1"/>
</dbReference>
<gene>
    <name evidence="1" type="ORF">C7B64_04660</name>
</gene>
<evidence type="ECO:0000313" key="1">
    <source>
        <dbReference type="EMBL" id="PSB04256.1"/>
    </source>
</evidence>
<accession>A0A2T1C7N8</accession>
<name>A0A2T1C7N8_9CYAN</name>
<dbReference type="AlphaFoldDB" id="A0A2T1C7N8"/>
<protein>
    <submittedName>
        <fullName evidence="1">Toxin HicA</fullName>
    </submittedName>
</protein>